<gene>
    <name evidence="2" type="ORF">GTW23_07790</name>
</gene>
<dbReference type="InterPro" id="IPR019632">
    <property type="entry name" value="DUF2497"/>
</dbReference>
<accession>A0ABT1CPD8</accession>
<organism evidence="2 3">
    <name type="scientific">Hoeflea alexandrii</name>
    <dbReference type="NCBI Taxonomy" id="288436"/>
    <lineage>
        <taxon>Bacteria</taxon>
        <taxon>Pseudomonadati</taxon>
        <taxon>Pseudomonadota</taxon>
        <taxon>Alphaproteobacteria</taxon>
        <taxon>Hyphomicrobiales</taxon>
        <taxon>Rhizobiaceae</taxon>
        <taxon>Hoeflea</taxon>
    </lineage>
</organism>
<sequence length="263" mass="27661">MGQAGAQREPTMEEILASIRRIIENNEPGADGNPLGLGLADGDPAGRHDADEVSHDAEADTSEASAAVGGVESQRSAANDAAGAQPVSLAEVAARARTMPETDQAPIHDQGAEDYAADPAPEVVDAAAEELREALVSEEPLEAPVQPVAEEPNPVSNEAEEVEHPETKEAVAVSPETASGASARAEEPQGGGQLVSLQTGEKVAAAFNELDAAIAAGQQRSFDEIAEEMLRPMLTQWLDDNLPTLVERLVREEIERVSRGNRR</sequence>
<feature type="compositionally biased region" description="Basic and acidic residues" evidence="1">
    <location>
        <begin position="44"/>
        <end position="58"/>
    </location>
</feature>
<dbReference type="Pfam" id="PF10691">
    <property type="entry name" value="DUF2497"/>
    <property type="match status" value="1"/>
</dbReference>
<name>A0ABT1CPD8_9HYPH</name>
<feature type="region of interest" description="Disordered" evidence="1">
    <location>
        <begin position="25"/>
        <end position="110"/>
    </location>
</feature>
<dbReference type="EMBL" id="JAAAML010000001">
    <property type="protein sequence ID" value="MCO6408072.1"/>
    <property type="molecule type" value="Genomic_DNA"/>
</dbReference>
<protein>
    <submittedName>
        <fullName evidence="2">DUF2497 domain-containing protein</fullName>
    </submittedName>
</protein>
<feature type="region of interest" description="Disordered" evidence="1">
    <location>
        <begin position="138"/>
        <end position="193"/>
    </location>
</feature>
<proteinExistence type="predicted"/>
<feature type="compositionally biased region" description="Low complexity" evidence="1">
    <location>
        <begin position="28"/>
        <end position="43"/>
    </location>
</feature>
<reference evidence="2 3" key="1">
    <citation type="submission" date="2020-01" db="EMBL/GenBank/DDBJ databases">
        <title>Genomes of bacteria type strains.</title>
        <authorList>
            <person name="Chen J."/>
            <person name="Zhu S."/>
            <person name="Yang J."/>
        </authorList>
    </citation>
    <scope>NUCLEOTIDE SEQUENCE [LARGE SCALE GENOMIC DNA]</scope>
    <source>
        <strain evidence="2 3">DSM 16655</strain>
    </source>
</reference>
<evidence type="ECO:0000313" key="2">
    <source>
        <dbReference type="EMBL" id="MCO6408072.1"/>
    </source>
</evidence>
<dbReference type="Proteomes" id="UP001320715">
    <property type="component" value="Unassembled WGS sequence"/>
</dbReference>
<dbReference type="RefSeq" id="WP_252915305.1">
    <property type="nucleotide sequence ID" value="NZ_JAAAML010000001.1"/>
</dbReference>
<evidence type="ECO:0000313" key="3">
    <source>
        <dbReference type="Proteomes" id="UP001320715"/>
    </source>
</evidence>
<comment type="caution">
    <text evidence="2">The sequence shown here is derived from an EMBL/GenBank/DDBJ whole genome shotgun (WGS) entry which is preliminary data.</text>
</comment>
<evidence type="ECO:0000256" key="1">
    <source>
        <dbReference type="SAM" id="MobiDB-lite"/>
    </source>
</evidence>
<keyword evidence="3" id="KW-1185">Reference proteome</keyword>